<keyword evidence="3" id="KW-1185">Reference proteome</keyword>
<feature type="transmembrane region" description="Helical" evidence="1">
    <location>
        <begin position="12"/>
        <end position="31"/>
    </location>
</feature>
<name>A0ABU3I809_9ACTO</name>
<proteinExistence type="predicted"/>
<reference evidence="2 3" key="1">
    <citation type="submission" date="2023-06" db="EMBL/GenBank/DDBJ databases">
        <title>Draft genome sequence of Gleimia hominis type strain CCUG 57540T.</title>
        <authorList>
            <person name="Salva-Serra F."/>
            <person name="Cardew S."/>
            <person name="Jensie Markopoulos S."/>
            <person name="Ohlen M."/>
            <person name="Inganas E."/>
            <person name="Svensson-Stadler L."/>
            <person name="Moore E.R.B."/>
        </authorList>
    </citation>
    <scope>NUCLEOTIDE SEQUENCE [LARGE SCALE GENOMIC DNA]</scope>
    <source>
        <strain evidence="2 3">CCUG 57540</strain>
    </source>
</reference>
<evidence type="ECO:0000313" key="2">
    <source>
        <dbReference type="EMBL" id="MDT3766524.1"/>
    </source>
</evidence>
<comment type="caution">
    <text evidence="2">The sequence shown here is derived from an EMBL/GenBank/DDBJ whole genome shotgun (WGS) entry which is preliminary data.</text>
</comment>
<dbReference type="Proteomes" id="UP001247542">
    <property type="component" value="Unassembled WGS sequence"/>
</dbReference>
<dbReference type="RefSeq" id="WP_313271503.1">
    <property type="nucleotide sequence ID" value="NZ_JASXSX010000001.1"/>
</dbReference>
<keyword evidence="1" id="KW-1133">Transmembrane helix</keyword>
<feature type="transmembrane region" description="Helical" evidence="1">
    <location>
        <begin position="193"/>
        <end position="214"/>
    </location>
</feature>
<dbReference type="EMBL" id="JASXSX010000001">
    <property type="protein sequence ID" value="MDT3766524.1"/>
    <property type="molecule type" value="Genomic_DNA"/>
</dbReference>
<sequence length="223" mass="23775">MDKKIYKNFGKIFGVILLVIGLAALGGGLFARSFIAGQMKAQDIQFPDKQAIQAQVDSGAINAESGKVLSQWAGQKMTTGSQAKAYADNFIAQHMQGAAKRAGVPGATFATVTGTIKEKEAALQKDIEAANPGADEQRVKQLMEAESTNPLTKYDSARDLKSLNDLKNNTLFQGNVLRGTLLNVYGWSLLGQIALYAGIALTIVGVVLAVWGFMRPKNLAAKA</sequence>
<organism evidence="2 3">
    <name type="scientific">Gleimia hominis</name>
    <dbReference type="NCBI Taxonomy" id="595468"/>
    <lineage>
        <taxon>Bacteria</taxon>
        <taxon>Bacillati</taxon>
        <taxon>Actinomycetota</taxon>
        <taxon>Actinomycetes</taxon>
        <taxon>Actinomycetales</taxon>
        <taxon>Actinomycetaceae</taxon>
        <taxon>Gleimia</taxon>
    </lineage>
</organism>
<keyword evidence="1" id="KW-0812">Transmembrane</keyword>
<evidence type="ECO:0000313" key="3">
    <source>
        <dbReference type="Proteomes" id="UP001247542"/>
    </source>
</evidence>
<evidence type="ECO:0000256" key="1">
    <source>
        <dbReference type="SAM" id="Phobius"/>
    </source>
</evidence>
<accession>A0ABU3I809</accession>
<keyword evidence="1" id="KW-0472">Membrane</keyword>
<protein>
    <submittedName>
        <fullName evidence="2">Uncharacterized protein</fullName>
    </submittedName>
</protein>
<gene>
    <name evidence="2" type="ORF">QS713_00340</name>
</gene>